<dbReference type="InterPro" id="IPR013341">
    <property type="entry name" value="Mandelate_racemase_N_dom"/>
</dbReference>
<feature type="domain" description="Mandelate racemase/muconate lactonizing enzyme C-terminal" evidence="5">
    <location>
        <begin position="147"/>
        <end position="241"/>
    </location>
</feature>
<gene>
    <name evidence="6" type="ORF">BDV38DRAFT_289504</name>
</gene>
<dbReference type="Gene3D" id="3.20.20.120">
    <property type="entry name" value="Enolase-like C-terminal domain"/>
    <property type="match status" value="1"/>
</dbReference>
<reference evidence="6 7" key="1">
    <citation type="submission" date="2019-04" db="EMBL/GenBank/DDBJ databases">
        <title>Friends and foes A comparative genomics study of 23 Aspergillus species from section Flavi.</title>
        <authorList>
            <consortium name="DOE Joint Genome Institute"/>
            <person name="Kjaerbolling I."/>
            <person name="Vesth T."/>
            <person name="Frisvad J.C."/>
            <person name="Nybo J.L."/>
            <person name="Theobald S."/>
            <person name="Kildgaard S."/>
            <person name="Isbrandt T."/>
            <person name="Kuo A."/>
            <person name="Sato A."/>
            <person name="Lyhne E.K."/>
            <person name="Kogle M.E."/>
            <person name="Wiebenga A."/>
            <person name="Kun R.S."/>
            <person name="Lubbers R.J."/>
            <person name="Makela M.R."/>
            <person name="Barry K."/>
            <person name="Chovatia M."/>
            <person name="Clum A."/>
            <person name="Daum C."/>
            <person name="Haridas S."/>
            <person name="He G."/>
            <person name="LaButti K."/>
            <person name="Lipzen A."/>
            <person name="Mondo S."/>
            <person name="Riley R."/>
            <person name="Salamov A."/>
            <person name="Simmons B.A."/>
            <person name="Magnuson J.K."/>
            <person name="Henrissat B."/>
            <person name="Mortensen U.H."/>
            <person name="Larsen T.O."/>
            <person name="Devries R.P."/>
            <person name="Grigoriev I.V."/>
            <person name="Machida M."/>
            <person name="Baker S.E."/>
            <person name="Andersen M.R."/>
        </authorList>
    </citation>
    <scope>NUCLEOTIDE SEQUENCE [LARGE SCALE GENOMIC DNA]</scope>
    <source>
        <strain evidence="6 7">CBS 117625</strain>
    </source>
</reference>
<dbReference type="FunFam" id="3.30.390.10:FF:000009">
    <property type="entry name" value="Hydrophobic dipeptide epimerase"/>
    <property type="match status" value="1"/>
</dbReference>
<dbReference type="PANTHER" id="PTHR48080">
    <property type="entry name" value="D-GALACTONATE DEHYDRATASE-RELATED"/>
    <property type="match status" value="1"/>
</dbReference>
<dbReference type="SFLD" id="SFLDG00180">
    <property type="entry name" value="muconate_cycloisomerase"/>
    <property type="match status" value="1"/>
</dbReference>
<dbReference type="Pfam" id="PF02746">
    <property type="entry name" value="MR_MLE_N"/>
    <property type="match status" value="1"/>
</dbReference>
<accession>A0A5N6TBD6</accession>
<comment type="cofactor">
    <cofactor evidence="1">
        <name>Mg(2+)</name>
        <dbReference type="ChEBI" id="CHEBI:18420"/>
    </cofactor>
</comment>
<proteinExistence type="inferred from homology"/>
<dbReference type="GO" id="GO:0003824">
    <property type="term" value="F:catalytic activity"/>
    <property type="evidence" value="ECO:0007669"/>
    <property type="project" value="UniProtKB-ARBA"/>
</dbReference>
<dbReference type="Proteomes" id="UP000325672">
    <property type="component" value="Unassembled WGS sequence"/>
</dbReference>
<comment type="similarity">
    <text evidence="2">Belongs to the mandelate racemase/muconate lactonizing enzyme family.</text>
</comment>
<dbReference type="PANTHER" id="PTHR48080:SF3">
    <property type="entry name" value="ENOLASE SUPERFAMILY MEMBER DDB_G0284701"/>
    <property type="match status" value="1"/>
</dbReference>
<protein>
    <submittedName>
        <fullName evidence="6">Enolase C-terminal domain-like protein</fullName>
    </submittedName>
</protein>
<dbReference type="InterPro" id="IPR013342">
    <property type="entry name" value="Mandelate_racemase_C"/>
</dbReference>
<name>A0A5N6TBD6_ASPPS</name>
<keyword evidence="7" id="KW-1185">Reference proteome</keyword>
<evidence type="ECO:0000256" key="1">
    <source>
        <dbReference type="ARBA" id="ARBA00001946"/>
    </source>
</evidence>
<dbReference type="Pfam" id="PF13378">
    <property type="entry name" value="MR_MLE_C"/>
    <property type="match status" value="1"/>
</dbReference>
<evidence type="ECO:0000256" key="4">
    <source>
        <dbReference type="ARBA" id="ARBA00022842"/>
    </source>
</evidence>
<dbReference type="InterPro" id="IPR029065">
    <property type="entry name" value="Enolase_C-like"/>
</dbReference>
<dbReference type="Gene3D" id="3.30.390.10">
    <property type="entry name" value="Enolase-like, N-terminal domain"/>
    <property type="match status" value="1"/>
</dbReference>
<sequence length="371" mass="40104">MSDLKIARIDVFQVDLPYSGGVYYLSAGREYRSFDATIVRITTDTGIEGWGESTPFGSNYIASHARGVRAGIATMAPSLIGLDPRRVDRINDAMDDALLGHEDAKTAIDVACWDIFGKSVGLPVCELLGGRTDNQLSLISSIYVGEPEDMRARVAKYRARGYKGHSVKIAGEPVLDAARVAAALADQQPDEFFIVDANGGLSVETALRFLRLLPHGLDFVLEAPCATWRECVSLRRRTDIPIIYDELATNEMSVIQILADDAAEGVDLKISKSGGLTRGRRQRDICLAAGYSISVQETTGSDIAFAAIVHLAQTIPERSLRCILESRDMVTIKTADGAFDVQDGFVTAPTTPGLGITPRLDVLGEAVASYF</sequence>
<organism evidence="6 7">
    <name type="scientific">Aspergillus pseudotamarii</name>
    <dbReference type="NCBI Taxonomy" id="132259"/>
    <lineage>
        <taxon>Eukaryota</taxon>
        <taxon>Fungi</taxon>
        <taxon>Dikarya</taxon>
        <taxon>Ascomycota</taxon>
        <taxon>Pezizomycotina</taxon>
        <taxon>Eurotiomycetes</taxon>
        <taxon>Eurotiomycetidae</taxon>
        <taxon>Eurotiales</taxon>
        <taxon>Aspergillaceae</taxon>
        <taxon>Aspergillus</taxon>
        <taxon>Aspergillus subgen. Circumdati</taxon>
    </lineage>
</organism>
<dbReference type="SUPFAM" id="SSF51604">
    <property type="entry name" value="Enolase C-terminal domain-like"/>
    <property type="match status" value="1"/>
</dbReference>
<keyword evidence="4" id="KW-0460">Magnesium</keyword>
<evidence type="ECO:0000256" key="3">
    <source>
        <dbReference type="ARBA" id="ARBA00022723"/>
    </source>
</evidence>
<evidence type="ECO:0000313" key="6">
    <source>
        <dbReference type="EMBL" id="KAE8143577.1"/>
    </source>
</evidence>
<dbReference type="InterPro" id="IPR036849">
    <property type="entry name" value="Enolase-like_C_sf"/>
</dbReference>
<dbReference type="SMART" id="SM00922">
    <property type="entry name" value="MR_MLE"/>
    <property type="match status" value="1"/>
</dbReference>
<dbReference type="InterPro" id="IPR029017">
    <property type="entry name" value="Enolase-like_N"/>
</dbReference>
<dbReference type="GO" id="GO:0046872">
    <property type="term" value="F:metal ion binding"/>
    <property type="evidence" value="ECO:0007669"/>
    <property type="project" value="UniProtKB-KW"/>
</dbReference>
<dbReference type="EMBL" id="ML743551">
    <property type="protein sequence ID" value="KAE8143577.1"/>
    <property type="molecule type" value="Genomic_DNA"/>
</dbReference>
<evidence type="ECO:0000313" key="7">
    <source>
        <dbReference type="Proteomes" id="UP000325672"/>
    </source>
</evidence>
<dbReference type="GeneID" id="43645462"/>
<dbReference type="SUPFAM" id="SSF54826">
    <property type="entry name" value="Enolase N-terminal domain-like"/>
    <property type="match status" value="1"/>
</dbReference>
<dbReference type="AlphaFoldDB" id="A0A5N6TBD6"/>
<dbReference type="InterPro" id="IPR034593">
    <property type="entry name" value="DgoD-like"/>
</dbReference>
<keyword evidence="3" id="KW-0479">Metal-binding</keyword>
<dbReference type="SFLD" id="SFLDS00001">
    <property type="entry name" value="Enolase"/>
    <property type="match status" value="1"/>
</dbReference>
<evidence type="ECO:0000259" key="5">
    <source>
        <dbReference type="SMART" id="SM00922"/>
    </source>
</evidence>
<dbReference type="RefSeq" id="XP_031919640.1">
    <property type="nucleotide sequence ID" value="XM_032061252.1"/>
</dbReference>
<evidence type="ECO:0000256" key="2">
    <source>
        <dbReference type="ARBA" id="ARBA00008031"/>
    </source>
</evidence>
<dbReference type="OrthoDB" id="2943660at2759"/>